<name>A0A8S9SXU1_9CYAN</name>
<dbReference type="Pfam" id="PF07799">
    <property type="entry name" value="DUF1643"/>
    <property type="match status" value="1"/>
</dbReference>
<evidence type="ECO:0000313" key="2">
    <source>
        <dbReference type="Proteomes" id="UP000029738"/>
    </source>
</evidence>
<dbReference type="AlphaFoldDB" id="A0A8S9SXU1"/>
<reference evidence="1" key="1">
    <citation type="journal article" date="2015" name="Genome Announc.">
        <title>Draft Genome Sequence of Tolypothrix boutellei Strain VB521301.</title>
        <authorList>
            <person name="Chandrababunaidu M.M."/>
            <person name="Singh D."/>
            <person name="Sen D."/>
            <person name="Bhan S."/>
            <person name="Das S."/>
            <person name="Gupta A."/>
            <person name="Adhikary S.P."/>
            <person name="Tripathy S."/>
        </authorList>
    </citation>
    <scope>NUCLEOTIDE SEQUENCE</scope>
    <source>
        <strain evidence="1">VB521301</strain>
    </source>
</reference>
<protein>
    <submittedName>
        <fullName evidence="1">DUF1643 domain-containing protein</fullName>
    </submittedName>
</protein>
<dbReference type="EMBL" id="JHEG04000001">
    <property type="protein sequence ID" value="KAF3884083.1"/>
    <property type="molecule type" value="Genomic_DNA"/>
</dbReference>
<proteinExistence type="predicted"/>
<reference evidence="1" key="2">
    <citation type="submission" date="2019-11" db="EMBL/GenBank/DDBJ databases">
        <title>Improved Assembly of Tolypothrix boutellei genome.</title>
        <authorList>
            <person name="Sarangi A.N."/>
            <person name="Mukherjee M."/>
            <person name="Ghosh S."/>
            <person name="Singh D."/>
            <person name="Das A."/>
            <person name="Kant S."/>
            <person name="Prusty A."/>
            <person name="Tripathy S."/>
        </authorList>
    </citation>
    <scope>NUCLEOTIDE SEQUENCE</scope>
    <source>
        <strain evidence="1">VB521301</strain>
    </source>
</reference>
<keyword evidence="2" id="KW-1185">Reference proteome</keyword>
<organism evidence="1 2">
    <name type="scientific">Tolypothrix bouteillei VB521301</name>
    <dbReference type="NCBI Taxonomy" id="1479485"/>
    <lineage>
        <taxon>Bacteria</taxon>
        <taxon>Bacillati</taxon>
        <taxon>Cyanobacteriota</taxon>
        <taxon>Cyanophyceae</taxon>
        <taxon>Nostocales</taxon>
        <taxon>Tolypothrichaceae</taxon>
        <taxon>Tolypothrix</taxon>
    </lineage>
</organism>
<evidence type="ECO:0000313" key="1">
    <source>
        <dbReference type="EMBL" id="KAF3884083.1"/>
    </source>
</evidence>
<dbReference type="InterPro" id="IPR012441">
    <property type="entry name" value="DUF1643"/>
</dbReference>
<sequence length="156" mass="17662">MKKSATIEGNYRYLLRREWDDNAGQTTFVMLNPSTADASQDDRTLCRCIHFARFWGYGSVEVVNLFAYRATKPRDLFQVTDPVGSKNNSYLQAATERAALVIVAWGIHGSFLNRDRVVLSLISACQSLYCLGQTKAGHPRHPLYIKNSVYPMQLLL</sequence>
<dbReference type="RefSeq" id="WP_038096065.1">
    <property type="nucleotide sequence ID" value="NZ_JHEG04000001.1"/>
</dbReference>
<gene>
    <name evidence="1" type="ORF">DA73_0400000120</name>
</gene>
<dbReference type="Proteomes" id="UP000029738">
    <property type="component" value="Unassembled WGS sequence"/>
</dbReference>
<accession>A0A8S9SXU1</accession>
<comment type="caution">
    <text evidence="1">The sequence shown here is derived from an EMBL/GenBank/DDBJ whole genome shotgun (WGS) entry which is preliminary data.</text>
</comment>